<evidence type="ECO:0000259" key="1">
    <source>
        <dbReference type="Pfam" id="PF03108"/>
    </source>
</evidence>
<sequence length="171" mass="19977">MSDPHFCLHQIFRDFDTFKDAVKSYSINSKQPLKFKHSDSKIVQVVCQTGCPWNIWVAPTDDGKAVQIRSCCLKHEGCIMMFKNNFGDANYIAQRYLQRFQDDSQWGVASIVQTVAEDYHWTISRWKAWRIRRIALDLLRGNAKEQYHKLQDYCAQVVRKSRGSTCFVETS</sequence>
<gene>
    <name evidence="2" type="ORF">LTRI10_LOCUS18609</name>
</gene>
<evidence type="ECO:0000313" key="2">
    <source>
        <dbReference type="EMBL" id="CAL1376914.1"/>
    </source>
</evidence>
<protein>
    <recommendedName>
        <fullName evidence="1">Transposase MuDR plant domain-containing protein</fullName>
    </recommendedName>
</protein>
<dbReference type="AlphaFoldDB" id="A0AAV2DTP1"/>
<reference evidence="2 3" key="1">
    <citation type="submission" date="2024-04" db="EMBL/GenBank/DDBJ databases">
        <authorList>
            <person name="Fracassetti M."/>
        </authorList>
    </citation>
    <scope>NUCLEOTIDE SEQUENCE [LARGE SCALE GENOMIC DNA]</scope>
</reference>
<accession>A0AAV2DTP1</accession>
<dbReference type="Proteomes" id="UP001497516">
    <property type="component" value="Chromosome 3"/>
</dbReference>
<organism evidence="2 3">
    <name type="scientific">Linum trigynum</name>
    <dbReference type="NCBI Taxonomy" id="586398"/>
    <lineage>
        <taxon>Eukaryota</taxon>
        <taxon>Viridiplantae</taxon>
        <taxon>Streptophyta</taxon>
        <taxon>Embryophyta</taxon>
        <taxon>Tracheophyta</taxon>
        <taxon>Spermatophyta</taxon>
        <taxon>Magnoliopsida</taxon>
        <taxon>eudicotyledons</taxon>
        <taxon>Gunneridae</taxon>
        <taxon>Pentapetalae</taxon>
        <taxon>rosids</taxon>
        <taxon>fabids</taxon>
        <taxon>Malpighiales</taxon>
        <taxon>Linaceae</taxon>
        <taxon>Linum</taxon>
    </lineage>
</organism>
<feature type="domain" description="Transposase MuDR plant" evidence="1">
    <location>
        <begin position="10"/>
        <end position="68"/>
    </location>
</feature>
<name>A0AAV2DTP1_9ROSI</name>
<dbReference type="InterPro" id="IPR004332">
    <property type="entry name" value="Transposase_MuDR"/>
</dbReference>
<evidence type="ECO:0000313" key="3">
    <source>
        <dbReference type="Proteomes" id="UP001497516"/>
    </source>
</evidence>
<dbReference type="PANTHER" id="PTHR31973">
    <property type="entry name" value="POLYPROTEIN, PUTATIVE-RELATED"/>
    <property type="match status" value="1"/>
</dbReference>
<dbReference type="PANTHER" id="PTHR31973:SF191">
    <property type="entry name" value="OS05G0489400 PROTEIN"/>
    <property type="match status" value="1"/>
</dbReference>
<dbReference type="EMBL" id="OZ034816">
    <property type="protein sequence ID" value="CAL1376914.1"/>
    <property type="molecule type" value="Genomic_DNA"/>
</dbReference>
<dbReference type="Pfam" id="PF03108">
    <property type="entry name" value="DBD_Tnp_Mut"/>
    <property type="match status" value="1"/>
</dbReference>
<keyword evidence="3" id="KW-1185">Reference proteome</keyword>
<proteinExistence type="predicted"/>